<evidence type="ECO:0000313" key="6">
    <source>
        <dbReference type="Proteomes" id="UP000322927"/>
    </source>
</evidence>
<feature type="domain" description="Pyruvate phosphate dikinase AMP/ATP-binding" evidence="4">
    <location>
        <begin position="685"/>
        <end position="898"/>
    </location>
</feature>
<dbReference type="PANTHER" id="PTHR22931:SF9">
    <property type="entry name" value="PYRUVATE, PHOSPHATE DIKINASE 1, CHLOROPLASTIC"/>
    <property type="match status" value="1"/>
</dbReference>
<evidence type="ECO:0000259" key="3">
    <source>
        <dbReference type="Pfam" id="PF00501"/>
    </source>
</evidence>
<dbReference type="Pfam" id="PF00501">
    <property type="entry name" value="AMP-binding"/>
    <property type="match status" value="1"/>
</dbReference>
<feature type="compositionally biased region" description="Low complexity" evidence="1">
    <location>
        <begin position="612"/>
        <end position="635"/>
    </location>
</feature>
<dbReference type="InterPro" id="IPR020845">
    <property type="entry name" value="AMP-binding_CS"/>
</dbReference>
<dbReference type="SUPFAM" id="SSF56059">
    <property type="entry name" value="Glutathione synthetase ATP-binding domain-like"/>
    <property type="match status" value="1"/>
</dbReference>
<dbReference type="SUPFAM" id="SSF56801">
    <property type="entry name" value="Acetyl-CoA synthetase-like"/>
    <property type="match status" value="1"/>
</dbReference>
<dbReference type="PROSITE" id="PS00370">
    <property type="entry name" value="PEP_ENZYMES_PHOS_SITE"/>
    <property type="match status" value="1"/>
</dbReference>
<dbReference type="Gene3D" id="3.40.50.12780">
    <property type="entry name" value="N-terminal domain of ligase-like"/>
    <property type="match status" value="1"/>
</dbReference>
<dbReference type="InterPro" id="IPR000873">
    <property type="entry name" value="AMP-dep_synth/lig_dom"/>
</dbReference>
<dbReference type="InterPro" id="IPR008279">
    <property type="entry name" value="PEP-util_enz_mobile_dom"/>
</dbReference>
<dbReference type="Pfam" id="PF00391">
    <property type="entry name" value="PEP-utilizers"/>
    <property type="match status" value="1"/>
</dbReference>
<feature type="domain" description="AMP-dependent synthetase/ligase" evidence="3">
    <location>
        <begin position="20"/>
        <end position="411"/>
    </location>
</feature>
<dbReference type="EMBL" id="CP029192">
    <property type="protein sequence ID" value="QES34523.1"/>
    <property type="molecule type" value="Genomic_DNA"/>
</dbReference>
<dbReference type="AlphaFoldDB" id="A0A5P2BW73"/>
<dbReference type="PANTHER" id="PTHR22931">
    <property type="entry name" value="PHOSPHOENOLPYRUVATE DIKINASE-RELATED"/>
    <property type="match status" value="1"/>
</dbReference>
<evidence type="ECO:0000259" key="4">
    <source>
        <dbReference type="Pfam" id="PF01326"/>
    </source>
</evidence>
<dbReference type="Gene3D" id="1.20.80.30">
    <property type="match status" value="1"/>
</dbReference>
<gene>
    <name evidence="5" type="ORF">DEJ48_14950</name>
</gene>
<sequence>MRDLTSWLLEPRPDAGINYYDGKRWARTPYPEFAREVLASAAALRAEGLGAEDRIALVLRSGPAFARYFFAAIAIGATPTPLAPEGYQGPMDYATFAAQRFEALRPTGVVSEGGALDLLAGLPAPEGGTRPVLVDAAAPLPADGDRTRAVLAKDDLALIQFTSGSSSAPRGVTLTSEAVLSQVDLLQDKYAIDDDCVFGSWLPVHHDMGLIGLFVTPIVLGCELWLMRPEHFVRSPLEWLRVFGEHRGTHAAIPNFALDRVLRRVKAEHLQGMDFSRWKSLIVGSDRVSMPMLEGFHALLSPFGLPAHGLSPSYGMAEATLAVSGVGVGQEPHELLVRSPEFSTGHPVDIVERRMLTDTRPRPEGLHSIVSCGTELLGADLTVTGEDGRGLPDGHVGELLVRSPALSQGYFGAPPEDERFTTGGYRTGDLGFRHEDEIYVLGRLGDSVKVNGRYVTAEDVELALSRAFGLPQDKITVVLNSQSGVPVTLTTVQRRAADVDEERFADVLEPFGLAAGRALLLHVGALAVPRTTSGKPQRGLMWRTFASGDMTGTVLFRGTDFPYELVTDAGSGRSRVAAADAVDTANPVGTARPVGTAGPLVTAGPVAAAGRAGTVRTADTASPADTASSAGAARPVPEPELGGKGRNLRLMAEHGLPVPPFRVFDAVETAGGVDEVSVRAVLAELTGAATDTMAVSAATVGFAVRSSPPRSMPGMMDTLLGIGLTPDDVGPLARRLGSERAAWNVLVTQAKHLARYVGGAGAARLVEAESAHEAPQRFEQLCALYTELTGQPYPADPSTQVRVALEAVRASWDSARAQEYRRVNRIPDTPGPAVVVQALSYGMADGVSGSGVVFSHNPVNGDSGLFGEYLAGSTGEDLVSGTRTPMPISVLKDRDDVVFGQLSRMVTDLYHVLGAMVEVEFVVERGRLWLVQVRAAAAAPHVLNRVTRTMWQEGRLDARGALARLDVDALFRPLPAAVTGDHGEPLATGLSACAGVGYGQLVRSVEEVLEHPPGHTVLLRPATEPEDFVGMSQAAAVVTLQGGGTSHAAVVARELNVPTVVGVQLSADAADVLLGEREDADLFDADEALPEVTVCGTSGRVWWGRLPSTVPPPDSTGAEELLHAGGSTTAVCLAAGVAEGGSPVLLDAVSGAPLALAAPEGPAAPEAGPVRAVRCGTTDELRALADDTLVATDAADVAEEWTRSGGRAAYLHTAVDAERPWRTDLPSAPPAFVVLADARQVPHARWSLAVAWARQE</sequence>
<name>A0A5P2BW73_STRVZ</name>
<feature type="region of interest" description="Disordered" evidence="1">
    <location>
        <begin position="612"/>
        <end position="644"/>
    </location>
</feature>
<dbReference type="Gene3D" id="3.50.30.10">
    <property type="entry name" value="Phosphohistidine domain"/>
    <property type="match status" value="1"/>
</dbReference>
<feature type="domain" description="PEP-utilising enzyme mobile" evidence="2">
    <location>
        <begin position="1015"/>
        <end position="1066"/>
    </location>
</feature>
<dbReference type="Gene3D" id="3.30.470.20">
    <property type="entry name" value="ATP-grasp fold, B domain"/>
    <property type="match status" value="1"/>
</dbReference>
<dbReference type="Pfam" id="PF01326">
    <property type="entry name" value="PPDK_N"/>
    <property type="match status" value="1"/>
</dbReference>
<dbReference type="GO" id="GO:0050242">
    <property type="term" value="F:pyruvate, phosphate dikinase activity"/>
    <property type="evidence" value="ECO:0007669"/>
    <property type="project" value="InterPro"/>
</dbReference>
<protein>
    <submittedName>
        <fullName evidence="5">Uncharacterized protein</fullName>
    </submittedName>
</protein>
<dbReference type="GO" id="GO:0005524">
    <property type="term" value="F:ATP binding"/>
    <property type="evidence" value="ECO:0007669"/>
    <property type="project" value="InterPro"/>
</dbReference>
<dbReference type="OrthoDB" id="3671040at2"/>
<accession>A0A5P2BW73</accession>
<dbReference type="InterPro" id="IPR002192">
    <property type="entry name" value="PPDK_AMP/ATP-bd"/>
</dbReference>
<dbReference type="InterPro" id="IPR010121">
    <property type="entry name" value="Pyruvate_phosphate_dikinase"/>
</dbReference>
<dbReference type="SUPFAM" id="SSF52009">
    <property type="entry name" value="Phosphohistidine domain"/>
    <property type="match status" value="1"/>
</dbReference>
<dbReference type="Proteomes" id="UP000322927">
    <property type="component" value="Chromosome"/>
</dbReference>
<reference evidence="5 6" key="1">
    <citation type="submission" date="2018-05" db="EMBL/GenBank/DDBJ databases">
        <title>Streptomyces venezuelae.</title>
        <authorList>
            <person name="Kim W."/>
            <person name="Lee N."/>
            <person name="Cho B.-K."/>
        </authorList>
    </citation>
    <scope>NUCLEOTIDE SEQUENCE [LARGE SCALE GENOMIC DNA]</scope>
    <source>
        <strain evidence="5 6">ATCC 14584</strain>
    </source>
</reference>
<dbReference type="Gene3D" id="1.10.189.10">
    <property type="entry name" value="Pyruvate Phosphate Dikinase, domain 2"/>
    <property type="match status" value="1"/>
</dbReference>
<dbReference type="GO" id="GO:0016301">
    <property type="term" value="F:kinase activity"/>
    <property type="evidence" value="ECO:0007669"/>
    <property type="project" value="InterPro"/>
</dbReference>
<evidence type="ECO:0000313" key="5">
    <source>
        <dbReference type="EMBL" id="QES34523.1"/>
    </source>
</evidence>
<evidence type="ECO:0000256" key="1">
    <source>
        <dbReference type="SAM" id="MobiDB-lite"/>
    </source>
</evidence>
<dbReference type="InterPro" id="IPR013815">
    <property type="entry name" value="ATP_grasp_subdomain_1"/>
</dbReference>
<dbReference type="Gene3D" id="3.30.1490.20">
    <property type="entry name" value="ATP-grasp fold, A domain"/>
    <property type="match status" value="1"/>
</dbReference>
<dbReference type="RefSeq" id="WP_150216593.1">
    <property type="nucleotide sequence ID" value="NZ_CP029192.1"/>
</dbReference>
<dbReference type="InterPro" id="IPR018274">
    <property type="entry name" value="PEP_util_AS"/>
</dbReference>
<dbReference type="PROSITE" id="PS00455">
    <property type="entry name" value="AMP_BINDING"/>
    <property type="match status" value="1"/>
</dbReference>
<organism evidence="5 6">
    <name type="scientific">Streptomyces venezuelae</name>
    <dbReference type="NCBI Taxonomy" id="54571"/>
    <lineage>
        <taxon>Bacteria</taxon>
        <taxon>Bacillati</taxon>
        <taxon>Actinomycetota</taxon>
        <taxon>Actinomycetes</taxon>
        <taxon>Kitasatosporales</taxon>
        <taxon>Streptomycetaceae</taxon>
        <taxon>Streptomyces</taxon>
    </lineage>
</organism>
<dbReference type="InterPro" id="IPR042099">
    <property type="entry name" value="ANL_N_sf"/>
</dbReference>
<proteinExistence type="predicted"/>
<dbReference type="InterPro" id="IPR036637">
    <property type="entry name" value="Phosphohistidine_dom_sf"/>
</dbReference>
<evidence type="ECO:0000259" key="2">
    <source>
        <dbReference type="Pfam" id="PF00391"/>
    </source>
</evidence>